<proteinExistence type="predicted"/>
<evidence type="ECO:0000313" key="1">
    <source>
        <dbReference type="EnsemblMetazoa" id="G33940.1:cds"/>
    </source>
</evidence>
<reference evidence="1" key="1">
    <citation type="submission" date="2022-08" db="UniProtKB">
        <authorList>
            <consortium name="EnsemblMetazoa"/>
        </authorList>
    </citation>
    <scope>IDENTIFICATION</scope>
    <source>
        <strain evidence="1">05x7-T-G4-1.051#20</strain>
    </source>
</reference>
<evidence type="ECO:0000313" key="2">
    <source>
        <dbReference type="Proteomes" id="UP000005408"/>
    </source>
</evidence>
<name>A0A8W8MMJ6_MAGGI</name>
<dbReference type="AlphaFoldDB" id="A0A8W8MMJ6"/>
<accession>A0A8W8MMJ6</accession>
<sequence>MSIRLVLRSTDSQQIYSGNTSYDFVVHLPKPLYLQGHWTVSLLEFNLSTASTQPELYVCSNLCQDTVVGERELPLLRLTLGCGKHFIKICSKEDLNLVNTEVGRQVVEIGGMFSKKPYMIPVNPHLSQKEPVDQVVGKHVTPMAAVEERAKEEMKEAIKEKIPHVSEKTIKTQKKATCYQT</sequence>
<dbReference type="EnsemblMetazoa" id="G33940.1">
    <property type="protein sequence ID" value="G33940.1:cds"/>
    <property type="gene ID" value="G33940"/>
</dbReference>
<keyword evidence="2" id="KW-1185">Reference proteome</keyword>
<dbReference type="Proteomes" id="UP000005408">
    <property type="component" value="Unassembled WGS sequence"/>
</dbReference>
<protein>
    <submittedName>
        <fullName evidence="1">Uncharacterized protein</fullName>
    </submittedName>
</protein>
<organism evidence="1 2">
    <name type="scientific">Magallana gigas</name>
    <name type="common">Pacific oyster</name>
    <name type="synonym">Crassostrea gigas</name>
    <dbReference type="NCBI Taxonomy" id="29159"/>
    <lineage>
        <taxon>Eukaryota</taxon>
        <taxon>Metazoa</taxon>
        <taxon>Spiralia</taxon>
        <taxon>Lophotrochozoa</taxon>
        <taxon>Mollusca</taxon>
        <taxon>Bivalvia</taxon>
        <taxon>Autobranchia</taxon>
        <taxon>Pteriomorphia</taxon>
        <taxon>Ostreida</taxon>
        <taxon>Ostreoidea</taxon>
        <taxon>Ostreidae</taxon>
        <taxon>Magallana</taxon>
    </lineage>
</organism>